<dbReference type="Proteomes" id="UP000771736">
    <property type="component" value="Unassembled WGS sequence"/>
</dbReference>
<dbReference type="RefSeq" id="WP_273158210.1">
    <property type="nucleotide sequence ID" value="NZ_CAUOTG010000011.1"/>
</dbReference>
<gene>
    <name evidence="1" type="ORF">HXN26_00910</name>
</gene>
<reference evidence="1" key="1">
    <citation type="submission" date="2020-04" db="EMBL/GenBank/DDBJ databases">
        <title>Deep metagenomics examines the oral microbiome during advanced dental caries in children, revealing novel taxa and co-occurrences with host molecules.</title>
        <authorList>
            <person name="Baker J.L."/>
            <person name="Morton J.T."/>
            <person name="Dinis M."/>
            <person name="Alvarez R."/>
            <person name="Tran N.C."/>
            <person name="Knight R."/>
            <person name="Edlund A."/>
        </authorList>
    </citation>
    <scope>NUCLEOTIDE SEQUENCE</scope>
    <source>
        <strain evidence="1">JCVI_44_bin.5</strain>
    </source>
</reference>
<evidence type="ECO:0000313" key="2">
    <source>
        <dbReference type="Proteomes" id="UP000771736"/>
    </source>
</evidence>
<evidence type="ECO:0000313" key="1">
    <source>
        <dbReference type="EMBL" id="MBF1383409.1"/>
    </source>
</evidence>
<accession>A0A930MVV9</accession>
<comment type="caution">
    <text evidence="1">The sequence shown here is derived from an EMBL/GenBank/DDBJ whole genome shotgun (WGS) entry which is preliminary data.</text>
</comment>
<name>A0A930MVV9_9BACT</name>
<organism evidence="1 2">
    <name type="scientific">Prevotella aurantiaca</name>
    <dbReference type="NCBI Taxonomy" id="596085"/>
    <lineage>
        <taxon>Bacteria</taxon>
        <taxon>Pseudomonadati</taxon>
        <taxon>Bacteroidota</taxon>
        <taxon>Bacteroidia</taxon>
        <taxon>Bacteroidales</taxon>
        <taxon>Prevotellaceae</taxon>
        <taxon>Prevotella</taxon>
    </lineage>
</organism>
<sequence>MKERSIKILNYQGEDGLPKAKDVFYLCLNCRKIVASMQSGKCLCGNILIDADGGRGGFNDASQALILKIE</sequence>
<dbReference type="AlphaFoldDB" id="A0A930MVV9"/>
<protein>
    <submittedName>
        <fullName evidence="1">Uncharacterized protein</fullName>
    </submittedName>
</protein>
<proteinExistence type="predicted"/>
<dbReference type="EMBL" id="JABZSJ010000002">
    <property type="protein sequence ID" value="MBF1383409.1"/>
    <property type="molecule type" value="Genomic_DNA"/>
</dbReference>